<gene>
    <name evidence="1" type="ORF">LCGC14_0861280</name>
</gene>
<dbReference type="EMBL" id="LAZR01002614">
    <property type="protein sequence ID" value="KKN27778.1"/>
    <property type="molecule type" value="Genomic_DNA"/>
</dbReference>
<evidence type="ECO:0000313" key="1">
    <source>
        <dbReference type="EMBL" id="KKN27778.1"/>
    </source>
</evidence>
<reference evidence="1" key="1">
    <citation type="journal article" date="2015" name="Nature">
        <title>Complex archaea that bridge the gap between prokaryotes and eukaryotes.</title>
        <authorList>
            <person name="Spang A."/>
            <person name="Saw J.H."/>
            <person name="Jorgensen S.L."/>
            <person name="Zaremba-Niedzwiedzka K."/>
            <person name="Martijn J."/>
            <person name="Lind A.E."/>
            <person name="van Eijk R."/>
            <person name="Schleper C."/>
            <person name="Guy L."/>
            <person name="Ettema T.J."/>
        </authorList>
    </citation>
    <scope>NUCLEOTIDE SEQUENCE</scope>
</reference>
<name>A0A0F9SEI2_9ZZZZ</name>
<dbReference type="AlphaFoldDB" id="A0A0F9SEI2"/>
<proteinExistence type="predicted"/>
<organism evidence="1">
    <name type="scientific">marine sediment metagenome</name>
    <dbReference type="NCBI Taxonomy" id="412755"/>
    <lineage>
        <taxon>unclassified sequences</taxon>
        <taxon>metagenomes</taxon>
        <taxon>ecological metagenomes</taxon>
    </lineage>
</organism>
<protein>
    <submittedName>
        <fullName evidence="1">Uncharacterized protein</fullName>
    </submittedName>
</protein>
<sequence>MARKLITAVLSESELKALRAVPFIQRNKIIQDKLNQKMKTRIMQLRAEEEKRKKEKFIF</sequence>
<comment type="caution">
    <text evidence="1">The sequence shown here is derived from an EMBL/GenBank/DDBJ whole genome shotgun (WGS) entry which is preliminary data.</text>
</comment>
<accession>A0A0F9SEI2</accession>